<name>A0A550JDC0_9BACT</name>
<dbReference type="EC" id="1.8.4.11" evidence="4"/>
<protein>
    <recommendedName>
        <fullName evidence="4">Peptide methionine sulfoxide reductase MsrA</fullName>
        <shortName evidence="4">Protein-methionine-S-oxide reductase</shortName>
        <ecNumber evidence="4">1.8.4.11</ecNumber>
    </recommendedName>
    <alternativeName>
        <fullName evidence="4">Peptide-methionine (S)-S-oxide reductase</fullName>
        <shortName evidence="4">Peptide Met(O) reductase</shortName>
    </alternativeName>
</protein>
<gene>
    <name evidence="4 7" type="primary">msrA</name>
    <name evidence="7" type="ORF">FL622_09840</name>
</gene>
<dbReference type="Pfam" id="PF01625">
    <property type="entry name" value="PMSR"/>
    <property type="match status" value="1"/>
</dbReference>
<dbReference type="OrthoDB" id="4174719at2"/>
<dbReference type="Gene3D" id="3.30.1060.10">
    <property type="entry name" value="Peptide methionine sulphoxide reductase MsrA"/>
    <property type="match status" value="1"/>
</dbReference>
<sequence>MRLSFVFLLLLLATPVPGLTLDKEESMPNPDATQAIATFAGGCFWCMEPPFAQLDGVLSVTSGYTGGRQENPSYEDVARGFTDHRESVRILFDPARIGFGELLEVFWRNVDPTDPTGQFADQGEHYRTAIFYHDDSQRRLAEQSKRNMDASGRFDGPIVTEILPATTFYPAEEYHQEYYKKNPQRYKIYRRGSGRERYLDQMWGGEEK</sequence>
<evidence type="ECO:0000256" key="3">
    <source>
        <dbReference type="ARBA" id="ARBA00048782"/>
    </source>
</evidence>
<accession>A0A550JDC0</accession>
<comment type="catalytic activity">
    <reaction evidence="2 4">
        <text>L-methionyl-[protein] + [thioredoxin]-disulfide + H2O = L-methionyl-(S)-S-oxide-[protein] + [thioredoxin]-dithiol</text>
        <dbReference type="Rhea" id="RHEA:14217"/>
        <dbReference type="Rhea" id="RHEA-COMP:10698"/>
        <dbReference type="Rhea" id="RHEA-COMP:10700"/>
        <dbReference type="Rhea" id="RHEA-COMP:12313"/>
        <dbReference type="Rhea" id="RHEA-COMP:12315"/>
        <dbReference type="ChEBI" id="CHEBI:15377"/>
        <dbReference type="ChEBI" id="CHEBI:16044"/>
        <dbReference type="ChEBI" id="CHEBI:29950"/>
        <dbReference type="ChEBI" id="CHEBI:44120"/>
        <dbReference type="ChEBI" id="CHEBI:50058"/>
        <dbReference type="EC" id="1.8.4.11"/>
    </reaction>
</comment>
<dbReference type="PANTHER" id="PTHR43774">
    <property type="entry name" value="PEPTIDE METHIONINE SULFOXIDE REDUCTASE"/>
    <property type="match status" value="1"/>
</dbReference>
<comment type="function">
    <text evidence="4">Has an important function as a repair enzyme for proteins that have been inactivated by oxidation. Catalyzes the reversible oxidation-reduction of methionine sulfoxide in proteins to methionine.</text>
</comment>
<feature type="domain" description="Peptide methionine sulphoxide reductase MsrA" evidence="6">
    <location>
        <begin position="37"/>
        <end position="187"/>
    </location>
</feature>
<dbReference type="NCBIfam" id="TIGR00401">
    <property type="entry name" value="msrA"/>
    <property type="match status" value="1"/>
</dbReference>
<dbReference type="GO" id="GO:0033744">
    <property type="term" value="F:L-methionine:thioredoxin-disulfide S-oxidoreductase activity"/>
    <property type="evidence" value="ECO:0007669"/>
    <property type="project" value="RHEA"/>
</dbReference>
<keyword evidence="5" id="KW-0732">Signal</keyword>
<evidence type="ECO:0000313" key="7">
    <source>
        <dbReference type="EMBL" id="TRO81200.1"/>
    </source>
</evidence>
<dbReference type="Proteomes" id="UP000317155">
    <property type="component" value="Unassembled WGS sequence"/>
</dbReference>
<dbReference type="EMBL" id="VJVV01000006">
    <property type="protein sequence ID" value="TRO81200.1"/>
    <property type="molecule type" value="Genomic_DNA"/>
</dbReference>
<organism evidence="7 8">
    <name type="scientific">Trichloromonas acetexigens</name>
    <dbReference type="NCBI Taxonomy" id="38815"/>
    <lineage>
        <taxon>Bacteria</taxon>
        <taxon>Pseudomonadati</taxon>
        <taxon>Thermodesulfobacteriota</taxon>
        <taxon>Desulfuromonadia</taxon>
        <taxon>Desulfuromonadales</taxon>
        <taxon>Trichloromonadaceae</taxon>
        <taxon>Trichloromonas</taxon>
    </lineage>
</organism>
<keyword evidence="8" id="KW-1185">Reference proteome</keyword>
<feature type="chain" id="PRO_5022060958" description="Peptide methionine sulfoxide reductase MsrA" evidence="5">
    <location>
        <begin position="19"/>
        <end position="208"/>
    </location>
</feature>
<evidence type="ECO:0000256" key="1">
    <source>
        <dbReference type="ARBA" id="ARBA00023002"/>
    </source>
</evidence>
<comment type="caution">
    <text evidence="7">The sequence shown here is derived from an EMBL/GenBank/DDBJ whole genome shotgun (WGS) entry which is preliminary data.</text>
</comment>
<proteinExistence type="inferred from homology"/>
<dbReference type="InterPro" id="IPR002569">
    <property type="entry name" value="Met_Sox_Rdtase_MsrA_dom"/>
</dbReference>
<dbReference type="InterPro" id="IPR036509">
    <property type="entry name" value="Met_Sox_Rdtase_MsrA_sf"/>
</dbReference>
<dbReference type="AlphaFoldDB" id="A0A550JDC0"/>
<reference evidence="7 8" key="1">
    <citation type="submission" date="2019-07" db="EMBL/GenBank/DDBJ databases">
        <title>Insights of Desulfuromonas acetexigens electromicrobiology.</title>
        <authorList>
            <person name="Katuri K."/>
            <person name="Sapireddy V."/>
            <person name="Shaw D.R."/>
            <person name="Saikaly P."/>
        </authorList>
    </citation>
    <scope>NUCLEOTIDE SEQUENCE [LARGE SCALE GENOMIC DNA]</scope>
    <source>
        <strain evidence="7 8">2873</strain>
    </source>
</reference>
<dbReference type="HAMAP" id="MF_01401">
    <property type="entry name" value="MsrA"/>
    <property type="match status" value="1"/>
</dbReference>
<dbReference type="PANTHER" id="PTHR43774:SF1">
    <property type="entry name" value="PEPTIDE METHIONINE SULFOXIDE REDUCTASE MSRA 2"/>
    <property type="match status" value="1"/>
</dbReference>
<evidence type="ECO:0000313" key="8">
    <source>
        <dbReference type="Proteomes" id="UP000317155"/>
    </source>
</evidence>
<evidence type="ECO:0000256" key="2">
    <source>
        <dbReference type="ARBA" id="ARBA00047806"/>
    </source>
</evidence>
<evidence type="ECO:0000256" key="5">
    <source>
        <dbReference type="SAM" id="SignalP"/>
    </source>
</evidence>
<evidence type="ECO:0000256" key="4">
    <source>
        <dbReference type="HAMAP-Rule" id="MF_01401"/>
    </source>
</evidence>
<dbReference type="SUPFAM" id="SSF55068">
    <property type="entry name" value="Peptide methionine sulfoxide reductase"/>
    <property type="match status" value="1"/>
</dbReference>
<feature type="active site" evidence="4">
    <location>
        <position position="43"/>
    </location>
</feature>
<keyword evidence="1 4" id="KW-0560">Oxidoreductase</keyword>
<dbReference type="GO" id="GO:0008113">
    <property type="term" value="F:peptide-methionine (S)-S-oxide reductase activity"/>
    <property type="evidence" value="ECO:0007669"/>
    <property type="project" value="UniProtKB-UniRule"/>
</dbReference>
<comment type="similarity">
    <text evidence="4">Belongs to the MsrA Met sulfoxide reductase family.</text>
</comment>
<feature type="signal peptide" evidence="5">
    <location>
        <begin position="1"/>
        <end position="18"/>
    </location>
</feature>
<evidence type="ECO:0000259" key="6">
    <source>
        <dbReference type="Pfam" id="PF01625"/>
    </source>
</evidence>
<comment type="catalytic activity">
    <reaction evidence="3 4">
        <text>[thioredoxin]-disulfide + L-methionine + H2O = L-methionine (S)-S-oxide + [thioredoxin]-dithiol</text>
        <dbReference type="Rhea" id="RHEA:19993"/>
        <dbReference type="Rhea" id="RHEA-COMP:10698"/>
        <dbReference type="Rhea" id="RHEA-COMP:10700"/>
        <dbReference type="ChEBI" id="CHEBI:15377"/>
        <dbReference type="ChEBI" id="CHEBI:29950"/>
        <dbReference type="ChEBI" id="CHEBI:50058"/>
        <dbReference type="ChEBI" id="CHEBI:57844"/>
        <dbReference type="ChEBI" id="CHEBI:58772"/>
        <dbReference type="EC" id="1.8.4.11"/>
    </reaction>
</comment>